<dbReference type="InParanoid" id="A0A2R6PFJ0"/>
<keyword evidence="4" id="KW-0862">Zinc</keyword>
<keyword evidence="6" id="KW-0560">Oxidoreductase</keyword>
<evidence type="ECO:0000313" key="8">
    <source>
        <dbReference type="EMBL" id="PSR90157.1"/>
    </source>
</evidence>
<dbReference type="SUPFAM" id="SSF53213">
    <property type="entry name" value="LigB-like"/>
    <property type="match status" value="1"/>
</dbReference>
<dbReference type="PANTHER" id="PTHR30096">
    <property type="entry name" value="4,5-DOPA DIOXYGENASE EXTRADIOL-LIKE PROTEIN"/>
    <property type="match status" value="1"/>
</dbReference>
<feature type="domain" description="Extradiol ring-cleavage dioxygenase class III enzyme subunit B" evidence="7">
    <location>
        <begin position="26"/>
        <end position="266"/>
    </location>
</feature>
<dbReference type="CDD" id="cd07363">
    <property type="entry name" value="45_DOPA_Dioxygenase"/>
    <property type="match status" value="1"/>
</dbReference>
<dbReference type="Gene3D" id="3.40.830.10">
    <property type="entry name" value="LigB-like"/>
    <property type="match status" value="1"/>
</dbReference>
<dbReference type="GO" id="GO:0008270">
    <property type="term" value="F:zinc ion binding"/>
    <property type="evidence" value="ECO:0007669"/>
    <property type="project" value="InterPro"/>
</dbReference>
<dbReference type="InterPro" id="IPR014436">
    <property type="entry name" value="Extradiol_dOase_DODA"/>
</dbReference>
<name>A0A2R6PFJ0_ACTCC</name>
<dbReference type="AlphaFoldDB" id="A0A2R6PFJ0"/>
<organism evidence="8 9">
    <name type="scientific">Actinidia chinensis var. chinensis</name>
    <name type="common">Chinese soft-hair kiwi</name>
    <dbReference type="NCBI Taxonomy" id="1590841"/>
    <lineage>
        <taxon>Eukaryota</taxon>
        <taxon>Viridiplantae</taxon>
        <taxon>Streptophyta</taxon>
        <taxon>Embryophyta</taxon>
        <taxon>Tracheophyta</taxon>
        <taxon>Spermatophyta</taxon>
        <taxon>Magnoliopsida</taxon>
        <taxon>eudicotyledons</taxon>
        <taxon>Gunneridae</taxon>
        <taxon>Pentapetalae</taxon>
        <taxon>asterids</taxon>
        <taxon>Ericales</taxon>
        <taxon>Actinidiaceae</taxon>
        <taxon>Actinidia</taxon>
    </lineage>
</organism>
<comment type="caution">
    <text evidence="8">The sequence shown here is derived from an EMBL/GenBank/DDBJ whole genome shotgun (WGS) entry which is preliminary data.</text>
</comment>
<evidence type="ECO:0000256" key="2">
    <source>
        <dbReference type="ARBA" id="ARBA00007581"/>
    </source>
</evidence>
<accession>A0A2R6PFJ0</accession>
<evidence type="ECO:0000256" key="5">
    <source>
        <dbReference type="ARBA" id="ARBA00022964"/>
    </source>
</evidence>
<comment type="cofactor">
    <cofactor evidence="1">
        <name>Zn(2+)</name>
        <dbReference type="ChEBI" id="CHEBI:29105"/>
    </cofactor>
</comment>
<evidence type="ECO:0000256" key="4">
    <source>
        <dbReference type="ARBA" id="ARBA00022833"/>
    </source>
</evidence>
<dbReference type="OMA" id="ANITPPC"/>
<evidence type="ECO:0000259" key="7">
    <source>
        <dbReference type="Pfam" id="PF02900"/>
    </source>
</evidence>
<dbReference type="GO" id="GO:0016702">
    <property type="term" value="F:oxidoreductase activity, acting on single donors with incorporation of molecular oxygen, incorporation of two atoms of oxygen"/>
    <property type="evidence" value="ECO:0007669"/>
    <property type="project" value="UniProtKB-ARBA"/>
</dbReference>
<dbReference type="Gramene" id="PSR90157">
    <property type="protein sequence ID" value="PSR90157"/>
    <property type="gene ID" value="CEY00_Acc30355"/>
</dbReference>
<evidence type="ECO:0000256" key="1">
    <source>
        <dbReference type="ARBA" id="ARBA00001947"/>
    </source>
</evidence>
<keyword evidence="9" id="KW-1185">Reference proteome</keyword>
<dbReference type="GO" id="GO:0008198">
    <property type="term" value="F:ferrous iron binding"/>
    <property type="evidence" value="ECO:0007669"/>
    <property type="project" value="InterPro"/>
</dbReference>
<dbReference type="Proteomes" id="UP000241394">
    <property type="component" value="Chromosome LG26"/>
</dbReference>
<dbReference type="OrthoDB" id="7396853at2759"/>
<gene>
    <name evidence="8" type="ORF">CEY00_Acc30355</name>
</gene>
<keyword evidence="3" id="KW-0479">Metal-binding</keyword>
<dbReference type="PIRSF" id="PIRSF006157">
    <property type="entry name" value="Doxgns_DODA"/>
    <property type="match status" value="1"/>
</dbReference>
<evidence type="ECO:0000256" key="3">
    <source>
        <dbReference type="ARBA" id="ARBA00022723"/>
    </source>
</evidence>
<dbReference type="STRING" id="1590841.A0A2R6PFJ0"/>
<reference evidence="9" key="2">
    <citation type="journal article" date="2018" name="BMC Genomics">
        <title>A manually annotated Actinidia chinensis var. chinensis (kiwifruit) genome highlights the challenges associated with draft genomes and gene prediction in plants.</title>
        <authorList>
            <person name="Pilkington S.M."/>
            <person name="Crowhurst R."/>
            <person name="Hilario E."/>
            <person name="Nardozza S."/>
            <person name="Fraser L."/>
            <person name="Peng Y."/>
            <person name="Gunaseelan K."/>
            <person name="Simpson R."/>
            <person name="Tahir J."/>
            <person name="Deroles S.C."/>
            <person name="Templeton K."/>
            <person name="Luo Z."/>
            <person name="Davy M."/>
            <person name="Cheng C."/>
            <person name="McNeilage M."/>
            <person name="Scaglione D."/>
            <person name="Liu Y."/>
            <person name="Zhang Q."/>
            <person name="Datson P."/>
            <person name="De Silva N."/>
            <person name="Gardiner S.E."/>
            <person name="Bassett H."/>
            <person name="Chagne D."/>
            <person name="McCallum J."/>
            <person name="Dzierzon H."/>
            <person name="Deng C."/>
            <person name="Wang Y.Y."/>
            <person name="Barron L."/>
            <person name="Manako K."/>
            <person name="Bowen J."/>
            <person name="Foster T.M."/>
            <person name="Erridge Z.A."/>
            <person name="Tiffin H."/>
            <person name="Waite C.N."/>
            <person name="Davies K.M."/>
            <person name="Grierson E.P."/>
            <person name="Laing W.A."/>
            <person name="Kirk R."/>
            <person name="Chen X."/>
            <person name="Wood M."/>
            <person name="Montefiori M."/>
            <person name="Brummell D.A."/>
            <person name="Schwinn K.E."/>
            <person name="Catanach A."/>
            <person name="Fullerton C."/>
            <person name="Li D."/>
            <person name="Meiyalaghan S."/>
            <person name="Nieuwenhuizen N."/>
            <person name="Read N."/>
            <person name="Prakash R."/>
            <person name="Hunter D."/>
            <person name="Zhang H."/>
            <person name="McKenzie M."/>
            <person name="Knabel M."/>
            <person name="Harris A."/>
            <person name="Allan A.C."/>
            <person name="Gleave A."/>
            <person name="Chen A."/>
            <person name="Janssen B.J."/>
            <person name="Plunkett B."/>
            <person name="Ampomah-Dwamena C."/>
            <person name="Voogd C."/>
            <person name="Leif D."/>
            <person name="Lafferty D."/>
            <person name="Souleyre E.J.F."/>
            <person name="Varkonyi-Gasic E."/>
            <person name="Gambi F."/>
            <person name="Hanley J."/>
            <person name="Yao J.L."/>
            <person name="Cheung J."/>
            <person name="David K.M."/>
            <person name="Warren B."/>
            <person name="Marsh K."/>
            <person name="Snowden K.C."/>
            <person name="Lin-Wang K."/>
            <person name="Brian L."/>
            <person name="Martinez-Sanchez M."/>
            <person name="Wang M."/>
            <person name="Ileperuma N."/>
            <person name="Macnee N."/>
            <person name="Campin R."/>
            <person name="McAtee P."/>
            <person name="Drummond R.S.M."/>
            <person name="Espley R.V."/>
            <person name="Ireland H.S."/>
            <person name="Wu R."/>
            <person name="Atkinson R.G."/>
            <person name="Karunairetnam S."/>
            <person name="Bulley S."/>
            <person name="Chunkath S."/>
            <person name="Hanley Z."/>
            <person name="Storey R."/>
            <person name="Thrimawithana A.H."/>
            <person name="Thomson S."/>
            <person name="David C."/>
            <person name="Testolin R."/>
            <person name="Huang H."/>
            <person name="Hellens R.P."/>
            <person name="Schaffer R.J."/>
        </authorList>
    </citation>
    <scope>NUCLEOTIDE SEQUENCE [LARGE SCALE GENOMIC DNA]</scope>
    <source>
        <strain evidence="9">cv. Red5</strain>
    </source>
</reference>
<evidence type="ECO:0000256" key="6">
    <source>
        <dbReference type="ARBA" id="ARBA00023002"/>
    </source>
</evidence>
<dbReference type="Pfam" id="PF02900">
    <property type="entry name" value="LigB"/>
    <property type="match status" value="1"/>
</dbReference>
<proteinExistence type="inferred from homology"/>
<dbReference type="EMBL" id="NKQK01000026">
    <property type="protein sequence ID" value="PSR90157.1"/>
    <property type="molecule type" value="Genomic_DNA"/>
</dbReference>
<protein>
    <submittedName>
        <fullName evidence="8">4,5-DOPA dioxygenase</fullName>
    </submittedName>
</protein>
<sequence length="270" mass="29737">MEMPIMMDTFFIPHAMSRTSPESTSTRPFFRKWKEEVVVGLPKPKAILLVSAHWVTSDPTVNVVHHNQTIHDYEGFPPFMAEIKYPAPGAPLLAMRVKELLMESGFETVHEDRTRGLDHGAWFPLMLMYPEADVPVCELSVQLSKDGAHHYNMGKALASLRAEGVLIIGSGGATNYPPPNYLPGGGPVLPSALEFDAWLKDALLSGRHEDVICYEKVAPHAKIAHPEAEHFYPLLVALGSAGEAAKAELIHHSWGAGCLSYASYRFSNNP</sequence>
<dbReference type="PANTHER" id="PTHR30096:SF0">
    <property type="entry name" value="4,5-DOPA DIOXYGENASE EXTRADIOL-LIKE PROTEIN"/>
    <property type="match status" value="1"/>
</dbReference>
<comment type="similarity">
    <text evidence="2">Belongs to the DODA-type extradiol aromatic ring-opening dioxygenase family.</text>
</comment>
<evidence type="ECO:0000313" key="9">
    <source>
        <dbReference type="Proteomes" id="UP000241394"/>
    </source>
</evidence>
<dbReference type="InterPro" id="IPR004183">
    <property type="entry name" value="Xdiol_dOase_suB"/>
</dbReference>
<keyword evidence="5 8" id="KW-0223">Dioxygenase</keyword>
<reference evidence="8 9" key="1">
    <citation type="submission" date="2017-07" db="EMBL/GenBank/DDBJ databases">
        <title>An improved, manually edited Actinidia chinensis var. chinensis (kiwifruit) genome highlights the challenges associated with draft genomes and gene prediction in plants.</title>
        <authorList>
            <person name="Pilkington S."/>
            <person name="Crowhurst R."/>
            <person name="Hilario E."/>
            <person name="Nardozza S."/>
            <person name="Fraser L."/>
            <person name="Peng Y."/>
            <person name="Gunaseelan K."/>
            <person name="Simpson R."/>
            <person name="Tahir J."/>
            <person name="Deroles S."/>
            <person name="Templeton K."/>
            <person name="Luo Z."/>
            <person name="Davy M."/>
            <person name="Cheng C."/>
            <person name="Mcneilage M."/>
            <person name="Scaglione D."/>
            <person name="Liu Y."/>
            <person name="Zhang Q."/>
            <person name="Datson P."/>
            <person name="De Silva N."/>
            <person name="Gardiner S."/>
            <person name="Bassett H."/>
            <person name="Chagne D."/>
            <person name="Mccallum J."/>
            <person name="Dzierzon H."/>
            <person name="Deng C."/>
            <person name="Wang Y.-Y."/>
            <person name="Barron N."/>
            <person name="Manako K."/>
            <person name="Bowen J."/>
            <person name="Foster T."/>
            <person name="Erridge Z."/>
            <person name="Tiffin H."/>
            <person name="Waite C."/>
            <person name="Davies K."/>
            <person name="Grierson E."/>
            <person name="Laing W."/>
            <person name="Kirk R."/>
            <person name="Chen X."/>
            <person name="Wood M."/>
            <person name="Montefiori M."/>
            <person name="Brummell D."/>
            <person name="Schwinn K."/>
            <person name="Catanach A."/>
            <person name="Fullerton C."/>
            <person name="Li D."/>
            <person name="Meiyalaghan S."/>
            <person name="Nieuwenhuizen N."/>
            <person name="Read N."/>
            <person name="Prakash R."/>
            <person name="Hunter D."/>
            <person name="Zhang H."/>
            <person name="Mckenzie M."/>
            <person name="Knabel M."/>
            <person name="Harris A."/>
            <person name="Allan A."/>
            <person name="Chen A."/>
            <person name="Janssen B."/>
            <person name="Plunkett B."/>
            <person name="Dwamena C."/>
            <person name="Voogd C."/>
            <person name="Leif D."/>
            <person name="Lafferty D."/>
            <person name="Souleyre E."/>
            <person name="Varkonyi-Gasic E."/>
            <person name="Gambi F."/>
            <person name="Hanley J."/>
            <person name="Yao J.-L."/>
            <person name="Cheung J."/>
            <person name="David K."/>
            <person name="Warren B."/>
            <person name="Marsh K."/>
            <person name="Snowden K."/>
            <person name="Lin-Wang K."/>
            <person name="Brian L."/>
            <person name="Martinez-Sanchez M."/>
            <person name="Wang M."/>
            <person name="Ileperuma N."/>
            <person name="Macnee N."/>
            <person name="Campin R."/>
            <person name="Mcatee P."/>
            <person name="Drummond R."/>
            <person name="Espley R."/>
            <person name="Ireland H."/>
            <person name="Wu R."/>
            <person name="Atkinson R."/>
            <person name="Karunairetnam S."/>
            <person name="Bulley S."/>
            <person name="Chunkath S."/>
            <person name="Hanley Z."/>
            <person name="Storey R."/>
            <person name="Thrimawithana A."/>
            <person name="Thomson S."/>
            <person name="David C."/>
            <person name="Testolin R."/>
        </authorList>
    </citation>
    <scope>NUCLEOTIDE SEQUENCE [LARGE SCALE GENOMIC DNA]</scope>
    <source>
        <strain evidence="9">cv. Red5</strain>
        <tissue evidence="8">Young leaf</tissue>
    </source>
</reference>